<reference evidence="3" key="1">
    <citation type="submission" date="2023-06" db="EMBL/GenBank/DDBJ databases">
        <authorList>
            <person name="Zeman M."/>
            <person name="Kubasova T."/>
            <person name="Jahodarova E."/>
            <person name="Nykrynova M."/>
            <person name="Rychlik I."/>
        </authorList>
    </citation>
    <scope>NUCLEOTIDE SEQUENCE</scope>
    <source>
        <strain evidence="3">ET15</strain>
        <strain evidence="2">ET37</strain>
    </source>
</reference>
<dbReference type="EMBL" id="JAUEIE010000011">
    <property type="protein sequence ID" value="MDN0023365.1"/>
    <property type="molecule type" value="Genomic_DNA"/>
</dbReference>
<dbReference type="Proteomes" id="UP001167831">
    <property type="component" value="Unassembled WGS sequence"/>
</dbReference>
<evidence type="ECO:0000259" key="1">
    <source>
        <dbReference type="SMART" id="SM01126"/>
    </source>
</evidence>
<dbReference type="AlphaFoldDB" id="A0AAW7JMW7"/>
<evidence type="ECO:0000313" key="5">
    <source>
        <dbReference type="Proteomes" id="UP001168478"/>
    </source>
</evidence>
<dbReference type="Pfam" id="PF12762">
    <property type="entry name" value="DDE_Tnp_IS1595"/>
    <property type="match status" value="1"/>
</dbReference>
<dbReference type="EMBL" id="JAUEIF010000002">
    <property type="protein sequence ID" value="MDN0024728.1"/>
    <property type="molecule type" value="Genomic_DNA"/>
</dbReference>
<evidence type="ECO:0000313" key="3">
    <source>
        <dbReference type="EMBL" id="MDN0024728.1"/>
    </source>
</evidence>
<accession>A0AAW7JMW7</accession>
<name>A0AAW7JMW7_9BACT</name>
<dbReference type="NCBIfam" id="NF033547">
    <property type="entry name" value="transpos_IS1595"/>
    <property type="match status" value="1"/>
</dbReference>
<gene>
    <name evidence="2" type="ORF">QVN81_10075</name>
    <name evidence="3" type="ORF">QVN84_04210</name>
</gene>
<feature type="domain" description="ISXO2-like transposase" evidence="1">
    <location>
        <begin position="135"/>
        <end position="283"/>
    </location>
</feature>
<dbReference type="InterPro" id="IPR024445">
    <property type="entry name" value="Tnp_ISXO2-like"/>
</dbReference>
<sequence>MKKAKNKTIGEFTSLFDLLQAFPTEESCIAYLEKQLWGDGEPVSPYDSTSKVYRRGDGMYRCKNTGKNFNIRIGTIFEGSKVPLRKWFVAIYEITTSNKGISSIKLANDIQVTQKTAWYMSQRIREAFNIALEEKLDGEVELDETFVGGKNKNRHKNKRVKNSQGRSFKDKVPVMGMLQRGGKVICEVVRNTSYKSLTVPILRNVKRTATLYSDEWQGYKTISKLYNHYIVDHGHGQYVNGNAYTNNIEGFWSIMKRGLTGIYNHTSKKHLQRYVNEYCFRYNHRTLSCMEKFNCLICNAKHTITYKQLIK</sequence>
<comment type="caution">
    <text evidence="3">The sequence shown here is derived from an EMBL/GenBank/DDBJ whole genome shotgun (WGS) entry which is preliminary data.</text>
</comment>
<organism evidence="3 5">
    <name type="scientific">Leyella lascolaii</name>
    <dbReference type="NCBI Taxonomy" id="1776379"/>
    <lineage>
        <taxon>Bacteria</taxon>
        <taxon>Pseudomonadati</taxon>
        <taxon>Bacteroidota</taxon>
        <taxon>Bacteroidia</taxon>
        <taxon>Bacteroidales</taxon>
        <taxon>Prevotellaceae</taxon>
        <taxon>Leyella</taxon>
    </lineage>
</organism>
<reference evidence="3" key="2">
    <citation type="submission" date="2023-08" db="EMBL/GenBank/DDBJ databases">
        <title>Identification and characterization of horizontal gene transfer across gut microbiota members of farm animals based on homology search.</title>
        <authorList>
            <person name="Schwarzerova J."/>
            <person name="Nykrynova M."/>
            <person name="Jureckova K."/>
            <person name="Cejkova D."/>
            <person name="Rychlik I."/>
        </authorList>
    </citation>
    <scope>NUCLEOTIDE SEQUENCE</scope>
    <source>
        <strain evidence="3">ET15</strain>
        <strain evidence="2">ET37</strain>
    </source>
</reference>
<evidence type="ECO:0000313" key="2">
    <source>
        <dbReference type="EMBL" id="MDN0023365.1"/>
    </source>
</evidence>
<keyword evidence="4" id="KW-1185">Reference proteome</keyword>
<dbReference type="PANTHER" id="PTHR47163:SF2">
    <property type="entry name" value="SI:DKEY-17M8.2"/>
    <property type="match status" value="1"/>
</dbReference>
<dbReference type="RefSeq" id="WP_289825780.1">
    <property type="nucleotide sequence ID" value="NZ_JAUEIE010000011.1"/>
</dbReference>
<dbReference type="Proteomes" id="UP001168478">
    <property type="component" value="Unassembled WGS sequence"/>
</dbReference>
<dbReference type="InterPro" id="IPR053164">
    <property type="entry name" value="IS1016-like_transposase"/>
</dbReference>
<dbReference type="SMART" id="SM01126">
    <property type="entry name" value="DDE_Tnp_IS1595"/>
    <property type="match status" value="1"/>
</dbReference>
<proteinExistence type="predicted"/>
<evidence type="ECO:0000313" key="4">
    <source>
        <dbReference type="Proteomes" id="UP001167831"/>
    </source>
</evidence>
<dbReference type="PANTHER" id="PTHR47163">
    <property type="entry name" value="DDE_TNP_IS1595 DOMAIN-CONTAINING PROTEIN"/>
    <property type="match status" value="1"/>
</dbReference>
<protein>
    <submittedName>
        <fullName evidence="3">IS1595 family transposase</fullName>
    </submittedName>
</protein>